<evidence type="ECO:0000256" key="5">
    <source>
        <dbReference type="ARBA" id="ARBA00013187"/>
    </source>
</evidence>
<dbReference type="InterPro" id="IPR015422">
    <property type="entry name" value="PyrdxlP-dep_Trfase_small"/>
</dbReference>
<dbReference type="InterPro" id="IPR004839">
    <property type="entry name" value="Aminotransferase_I/II_large"/>
</dbReference>
<name>A0A2V4V5G8_9GAMM</name>
<evidence type="ECO:0000256" key="2">
    <source>
        <dbReference type="ARBA" id="ARBA00004746"/>
    </source>
</evidence>
<evidence type="ECO:0000256" key="9">
    <source>
        <dbReference type="ARBA" id="ARBA00032610"/>
    </source>
</evidence>
<keyword evidence="8 12" id="KW-0663">Pyridoxal phosphate</keyword>
<evidence type="ECO:0000256" key="8">
    <source>
        <dbReference type="ARBA" id="ARBA00022898"/>
    </source>
</evidence>
<dbReference type="Gene3D" id="3.90.1150.10">
    <property type="entry name" value="Aspartate Aminotransferase, domain 1"/>
    <property type="match status" value="1"/>
</dbReference>
<evidence type="ECO:0000256" key="1">
    <source>
        <dbReference type="ARBA" id="ARBA00001933"/>
    </source>
</evidence>
<dbReference type="PANTHER" id="PTHR13693">
    <property type="entry name" value="CLASS II AMINOTRANSFERASE/8-AMINO-7-OXONONANOATE SYNTHASE"/>
    <property type="match status" value="1"/>
</dbReference>
<comment type="pathway">
    <text evidence="2">Cofactor biosynthesis; biotin biosynthesis.</text>
</comment>
<organism evidence="14 15">
    <name type="scientific">Psychrobacter fozii</name>
    <dbReference type="NCBI Taxonomy" id="198480"/>
    <lineage>
        <taxon>Bacteria</taxon>
        <taxon>Pseudomonadati</taxon>
        <taxon>Pseudomonadota</taxon>
        <taxon>Gammaproteobacteria</taxon>
        <taxon>Moraxellales</taxon>
        <taxon>Moraxellaceae</taxon>
        <taxon>Psychrobacter</taxon>
    </lineage>
</organism>
<reference evidence="14 15" key="1">
    <citation type="submission" date="2018-06" db="EMBL/GenBank/DDBJ databases">
        <title>Genomic Encyclopedia of Type Strains, Phase III (KMG-III): the genomes of soil and plant-associated and newly described type strains.</title>
        <authorList>
            <person name="Whitman W."/>
        </authorList>
    </citation>
    <scope>NUCLEOTIDE SEQUENCE [LARGE SCALE GENOMIC DNA]</scope>
    <source>
        <strain evidence="14 15">CECT 5889</strain>
    </source>
</reference>
<dbReference type="Pfam" id="PF00155">
    <property type="entry name" value="Aminotran_1_2"/>
    <property type="match status" value="1"/>
</dbReference>
<dbReference type="Gene3D" id="3.40.640.10">
    <property type="entry name" value="Type I PLP-dependent aspartate aminotransferase-like (Major domain)"/>
    <property type="match status" value="1"/>
</dbReference>
<dbReference type="EMBL" id="QJSU01000001">
    <property type="protein sequence ID" value="PYE41221.1"/>
    <property type="molecule type" value="Genomic_DNA"/>
</dbReference>
<proteinExistence type="inferred from homology"/>
<evidence type="ECO:0000256" key="10">
    <source>
        <dbReference type="ARBA" id="ARBA00033381"/>
    </source>
</evidence>
<comment type="similarity">
    <text evidence="3">Belongs to the class-II pyridoxal-phosphate-dependent aminotransferase family. BioF subfamily.</text>
</comment>
<evidence type="ECO:0000256" key="6">
    <source>
        <dbReference type="ARBA" id="ARBA00022679"/>
    </source>
</evidence>
<evidence type="ECO:0000256" key="7">
    <source>
        <dbReference type="ARBA" id="ARBA00022756"/>
    </source>
</evidence>
<dbReference type="PANTHER" id="PTHR13693:SF100">
    <property type="entry name" value="8-AMINO-7-OXONONANOATE SYNTHASE"/>
    <property type="match status" value="1"/>
</dbReference>
<dbReference type="GO" id="GO:0009102">
    <property type="term" value="P:biotin biosynthetic process"/>
    <property type="evidence" value="ECO:0007669"/>
    <property type="project" value="UniProtKB-KW"/>
</dbReference>
<dbReference type="SUPFAM" id="SSF53383">
    <property type="entry name" value="PLP-dependent transferases"/>
    <property type="match status" value="1"/>
</dbReference>
<dbReference type="EC" id="2.3.1.47" evidence="5"/>
<evidence type="ECO:0000259" key="13">
    <source>
        <dbReference type="Pfam" id="PF00155"/>
    </source>
</evidence>
<dbReference type="OrthoDB" id="9807157at2"/>
<comment type="caution">
    <text evidence="14">The sequence shown here is derived from an EMBL/GenBank/DDBJ whole genome shotgun (WGS) entry which is preliminary data.</text>
</comment>
<dbReference type="GO" id="GO:0008710">
    <property type="term" value="F:8-amino-7-oxononanoate synthase activity"/>
    <property type="evidence" value="ECO:0007669"/>
    <property type="project" value="UniProtKB-EC"/>
</dbReference>
<evidence type="ECO:0000256" key="11">
    <source>
        <dbReference type="ARBA" id="ARBA00047715"/>
    </source>
</evidence>
<comment type="cofactor">
    <cofactor evidence="1 12">
        <name>pyridoxal 5'-phosphate</name>
        <dbReference type="ChEBI" id="CHEBI:597326"/>
    </cofactor>
</comment>
<evidence type="ECO:0000313" key="14">
    <source>
        <dbReference type="EMBL" id="PYE41221.1"/>
    </source>
</evidence>
<dbReference type="PROSITE" id="PS00599">
    <property type="entry name" value="AA_TRANSFER_CLASS_2"/>
    <property type="match status" value="1"/>
</dbReference>
<evidence type="ECO:0000256" key="12">
    <source>
        <dbReference type="RuleBase" id="RU003693"/>
    </source>
</evidence>
<dbReference type="GO" id="GO:0030170">
    <property type="term" value="F:pyridoxal phosphate binding"/>
    <property type="evidence" value="ECO:0007669"/>
    <property type="project" value="InterPro"/>
</dbReference>
<feature type="domain" description="Aminotransferase class I/classII large" evidence="13">
    <location>
        <begin position="42"/>
        <end position="410"/>
    </location>
</feature>
<sequence length="410" mass="45797">MTNLITDRLQVALEDLKANQQYRQLPNLQHKGQYVMSEGKALLNIASNDYLGLGGDIELRTEFLNQIEQLPTAQIPKMSATSSRLLTGNDIQLQALESELQSWYQNATDKQNISASKSVLVLNSGYHANLGILPALTALPVKTLILADKLVHASIIDGLRLSQSKLVTYRRYRHNDYEHLARFIEQADETVERIIIVTESIFSMDGDRADLPQLVQLRAKDARIELYVDEAHAVGILGDTGLGLAEETNTLPDIDYLVGTFGKAFASVGAYIMCDEAVKQWLINHMRPLIFSTALPPINHAWTRFILAKMPMLTDQRMHLAQLSITLSQAIDPQHRVSPTAQHISYDSPIIPYILGDNARALTKANQLQAAGFYALPIRPPTVPENTARIRLVMNAKLTNEDCERLIQQL</sequence>
<comment type="catalytic activity">
    <reaction evidence="11">
        <text>6-carboxyhexanoyl-[ACP] + L-alanine + H(+) = (8S)-8-amino-7-oxononanoate + holo-[ACP] + CO2</text>
        <dbReference type="Rhea" id="RHEA:42288"/>
        <dbReference type="Rhea" id="RHEA-COMP:9685"/>
        <dbReference type="Rhea" id="RHEA-COMP:9955"/>
        <dbReference type="ChEBI" id="CHEBI:15378"/>
        <dbReference type="ChEBI" id="CHEBI:16526"/>
        <dbReference type="ChEBI" id="CHEBI:57972"/>
        <dbReference type="ChEBI" id="CHEBI:64479"/>
        <dbReference type="ChEBI" id="CHEBI:78846"/>
        <dbReference type="ChEBI" id="CHEBI:149468"/>
        <dbReference type="EC" id="2.3.1.47"/>
    </reaction>
</comment>
<dbReference type="InterPro" id="IPR015424">
    <property type="entry name" value="PyrdxlP-dep_Trfase"/>
</dbReference>
<dbReference type="InterPro" id="IPR001917">
    <property type="entry name" value="Aminotrans_II_pyridoxalP_BS"/>
</dbReference>
<accession>A0A2V4V5G8</accession>
<evidence type="ECO:0000313" key="15">
    <source>
        <dbReference type="Proteomes" id="UP000247746"/>
    </source>
</evidence>
<gene>
    <name evidence="14" type="ORF">DFP82_101544</name>
</gene>
<keyword evidence="15" id="KW-1185">Reference proteome</keyword>
<protein>
    <recommendedName>
        <fullName evidence="5">8-amino-7-oxononanoate synthase</fullName>
        <ecNumber evidence="5">2.3.1.47</ecNumber>
    </recommendedName>
    <alternativeName>
        <fullName evidence="9">7-keto-8-amino-pelargonic acid synthase</fullName>
    </alternativeName>
    <alternativeName>
        <fullName evidence="10">8-amino-7-ketopelargonate synthase</fullName>
    </alternativeName>
</protein>
<comment type="subunit">
    <text evidence="4">Homodimer.</text>
</comment>
<dbReference type="Proteomes" id="UP000247746">
    <property type="component" value="Unassembled WGS sequence"/>
</dbReference>
<evidence type="ECO:0000256" key="4">
    <source>
        <dbReference type="ARBA" id="ARBA00011738"/>
    </source>
</evidence>
<dbReference type="InterPro" id="IPR015421">
    <property type="entry name" value="PyrdxlP-dep_Trfase_major"/>
</dbReference>
<dbReference type="InterPro" id="IPR050087">
    <property type="entry name" value="AON_synthase_class-II"/>
</dbReference>
<keyword evidence="6" id="KW-0808">Transferase</keyword>
<dbReference type="AlphaFoldDB" id="A0A2V4V5G8"/>
<evidence type="ECO:0000256" key="3">
    <source>
        <dbReference type="ARBA" id="ARBA00010008"/>
    </source>
</evidence>
<keyword evidence="7" id="KW-0093">Biotin biosynthesis</keyword>
<dbReference type="RefSeq" id="WP_110922172.1">
    <property type="nucleotide sequence ID" value="NZ_QJSU01000001.1"/>
</dbReference>